<name>A0A444HZC9_RHILE</name>
<accession>A0A444HZC9</accession>
<organism evidence="1 2">
    <name type="scientific">Rhizobium leguminosarum</name>
    <dbReference type="NCBI Taxonomy" id="384"/>
    <lineage>
        <taxon>Bacteria</taxon>
        <taxon>Pseudomonadati</taxon>
        <taxon>Pseudomonadota</taxon>
        <taxon>Alphaproteobacteria</taxon>
        <taxon>Hyphomicrobiales</taxon>
        <taxon>Rhizobiaceae</taxon>
        <taxon>Rhizobium/Agrobacterium group</taxon>
        <taxon>Rhizobium</taxon>
    </lineage>
</organism>
<dbReference type="AlphaFoldDB" id="A0A444HZC9"/>
<proteinExistence type="predicted"/>
<dbReference type="EMBL" id="SBHX01000040">
    <property type="protein sequence ID" value="RWX29749.1"/>
    <property type="molecule type" value="Genomic_DNA"/>
</dbReference>
<evidence type="ECO:0000313" key="1">
    <source>
        <dbReference type="EMBL" id="RWX29749.1"/>
    </source>
</evidence>
<gene>
    <name evidence="1" type="ORF">EHI47_16380</name>
</gene>
<dbReference type="Gene3D" id="3.30.1380.10">
    <property type="match status" value="1"/>
</dbReference>
<reference evidence="1 2" key="1">
    <citation type="submission" date="2019-01" db="EMBL/GenBank/DDBJ databases">
        <title>RHIZO-ID as a novel technology for direct rhizobia identification.</title>
        <authorList>
            <person name="De Meyer S.E."/>
        </authorList>
    </citation>
    <scope>NUCLEOTIDE SEQUENCE [LARGE SCALE GENOMIC DNA]</scope>
    <source>
        <strain evidence="1 2">WSM448</strain>
    </source>
</reference>
<dbReference type="Proteomes" id="UP000283817">
    <property type="component" value="Unassembled WGS sequence"/>
</dbReference>
<evidence type="ECO:0000313" key="2">
    <source>
        <dbReference type="Proteomes" id="UP000283817"/>
    </source>
</evidence>
<comment type="caution">
    <text evidence="1">The sequence shown here is derived from an EMBL/GenBank/DDBJ whole genome shotgun (WGS) entry which is preliminary data.</text>
</comment>
<sequence>MIPAVDVGGKVMRKPNSMKGLEDLGRVRLSQNFFLRDFLHSEIADFYRIPNIPADPDLAIEAGKRLCEELLEPLEATFGRLHVRSGYRSPAVNRFGNENKLNCSTNAATSAHHIWDMRDFDGCMGAAVCIAVPWMVDHYHDESDWQRLAWWIHDHLPYASLCFFPKLWAFNIQWHERPKRVIQSYVSPRGILTKPGMANWEGDHSKWYAGFPSLTAPRVFSRAAKDAVTL</sequence>
<dbReference type="SUPFAM" id="SSF55166">
    <property type="entry name" value="Hedgehog/DD-peptidase"/>
    <property type="match status" value="1"/>
</dbReference>
<dbReference type="RefSeq" id="WP_128404634.1">
    <property type="nucleotide sequence ID" value="NZ_CP090090.1"/>
</dbReference>
<dbReference type="InterPro" id="IPR009045">
    <property type="entry name" value="Zn_M74/Hedgehog-like"/>
</dbReference>
<protein>
    <recommendedName>
        <fullName evidence="3">Peptidase M15</fullName>
    </recommendedName>
</protein>
<evidence type="ECO:0008006" key="3">
    <source>
        <dbReference type="Google" id="ProtNLM"/>
    </source>
</evidence>